<dbReference type="InterPro" id="IPR005130">
    <property type="entry name" value="Ser_deHydtase-like_asu"/>
</dbReference>
<keyword evidence="6" id="KW-0004">4Fe-4S</keyword>
<evidence type="ECO:0000256" key="3">
    <source>
        <dbReference type="ARBA" id="ARBA00008636"/>
    </source>
</evidence>
<dbReference type="RefSeq" id="WP_192912395.1">
    <property type="nucleotide sequence ID" value="NZ_VWAG01000238.1"/>
</dbReference>
<keyword evidence="5" id="KW-0312">Gluconeogenesis</keyword>
<dbReference type="GO" id="GO:0051539">
    <property type="term" value="F:4 iron, 4 sulfur cluster binding"/>
    <property type="evidence" value="ECO:0007669"/>
    <property type="project" value="UniProtKB-KW"/>
</dbReference>
<evidence type="ECO:0000313" key="13">
    <source>
        <dbReference type="EMBL" id="KAA5246917.1"/>
    </source>
</evidence>
<evidence type="ECO:0000256" key="11">
    <source>
        <dbReference type="ARBA" id="ARBA00049406"/>
    </source>
</evidence>
<keyword evidence="7" id="KW-0479">Metal-binding</keyword>
<keyword evidence="14" id="KW-1185">Reference proteome</keyword>
<dbReference type="EMBL" id="VWAG01000238">
    <property type="protein sequence ID" value="KAA5246917.1"/>
    <property type="molecule type" value="Genomic_DNA"/>
</dbReference>
<dbReference type="InterPro" id="IPR051318">
    <property type="entry name" value="Fe-S_L-Ser"/>
</dbReference>
<gene>
    <name evidence="13" type="ORF">F2Z09_23920</name>
</gene>
<evidence type="ECO:0000256" key="1">
    <source>
        <dbReference type="ARBA" id="ARBA00001966"/>
    </source>
</evidence>
<protein>
    <recommendedName>
        <fullName evidence="4">L-serine ammonia-lyase</fullName>
        <ecNumber evidence="4">4.3.1.17</ecNumber>
    </recommendedName>
</protein>
<evidence type="ECO:0000313" key="14">
    <source>
        <dbReference type="Proteomes" id="UP000440198"/>
    </source>
</evidence>
<evidence type="ECO:0000256" key="5">
    <source>
        <dbReference type="ARBA" id="ARBA00022432"/>
    </source>
</evidence>
<evidence type="ECO:0000256" key="6">
    <source>
        <dbReference type="ARBA" id="ARBA00022485"/>
    </source>
</evidence>
<comment type="catalytic activity">
    <reaction evidence="11">
        <text>L-serine = pyruvate + NH4(+)</text>
        <dbReference type="Rhea" id="RHEA:19169"/>
        <dbReference type="ChEBI" id="CHEBI:15361"/>
        <dbReference type="ChEBI" id="CHEBI:28938"/>
        <dbReference type="ChEBI" id="CHEBI:33384"/>
        <dbReference type="EC" id="4.3.1.17"/>
    </reaction>
</comment>
<dbReference type="AlphaFoldDB" id="A0AB34BGA0"/>
<dbReference type="Proteomes" id="UP000440198">
    <property type="component" value="Unassembled WGS sequence"/>
</dbReference>
<keyword evidence="8" id="KW-0408">Iron</keyword>
<comment type="pathway">
    <text evidence="2">Carbohydrate biosynthesis; gluconeogenesis.</text>
</comment>
<evidence type="ECO:0000256" key="10">
    <source>
        <dbReference type="ARBA" id="ARBA00023239"/>
    </source>
</evidence>
<proteinExistence type="inferred from homology"/>
<name>A0AB34BGA0_9BACE</name>
<reference evidence="13 14" key="1">
    <citation type="journal article" date="2019" name="Nat. Med.">
        <title>A library of human gut bacterial isolates paired with longitudinal multiomics data enables mechanistic microbiome research.</title>
        <authorList>
            <person name="Poyet M."/>
            <person name="Groussin M."/>
            <person name="Gibbons S.M."/>
            <person name="Avila-Pacheco J."/>
            <person name="Jiang X."/>
            <person name="Kearney S.M."/>
            <person name="Perrotta A.R."/>
            <person name="Berdy B."/>
            <person name="Zhao S."/>
            <person name="Lieberman T.D."/>
            <person name="Swanson P.K."/>
            <person name="Smith M."/>
            <person name="Roesemann S."/>
            <person name="Alexander J.E."/>
            <person name="Rich S.A."/>
            <person name="Livny J."/>
            <person name="Vlamakis H."/>
            <person name="Clish C."/>
            <person name="Bullock K."/>
            <person name="Deik A."/>
            <person name="Scott J."/>
            <person name="Pierce K.A."/>
            <person name="Xavier R.J."/>
            <person name="Alm E.J."/>
        </authorList>
    </citation>
    <scope>NUCLEOTIDE SEQUENCE [LARGE SCALE GENOMIC DNA]</scope>
    <source>
        <strain evidence="13 14">BIOML-A2</strain>
    </source>
</reference>
<keyword evidence="9" id="KW-0411">Iron-sulfur</keyword>
<evidence type="ECO:0000256" key="8">
    <source>
        <dbReference type="ARBA" id="ARBA00023004"/>
    </source>
</evidence>
<dbReference type="EC" id="4.3.1.17" evidence="4"/>
<keyword evidence="10" id="KW-0456">Lyase</keyword>
<dbReference type="GO" id="GO:0006094">
    <property type="term" value="P:gluconeogenesis"/>
    <property type="evidence" value="ECO:0007669"/>
    <property type="project" value="UniProtKB-KW"/>
</dbReference>
<evidence type="ECO:0000256" key="4">
    <source>
        <dbReference type="ARBA" id="ARBA00012093"/>
    </source>
</evidence>
<dbReference type="Pfam" id="PF03313">
    <property type="entry name" value="SDH_alpha"/>
    <property type="match status" value="1"/>
</dbReference>
<dbReference type="GO" id="GO:0046872">
    <property type="term" value="F:metal ion binding"/>
    <property type="evidence" value="ECO:0007669"/>
    <property type="project" value="UniProtKB-KW"/>
</dbReference>
<evidence type="ECO:0000256" key="2">
    <source>
        <dbReference type="ARBA" id="ARBA00004742"/>
    </source>
</evidence>
<evidence type="ECO:0000256" key="7">
    <source>
        <dbReference type="ARBA" id="ARBA00022723"/>
    </source>
</evidence>
<evidence type="ECO:0000256" key="9">
    <source>
        <dbReference type="ARBA" id="ARBA00023014"/>
    </source>
</evidence>
<organism evidence="13 14">
    <name type="scientific">Bacteroides finegoldii</name>
    <dbReference type="NCBI Taxonomy" id="338188"/>
    <lineage>
        <taxon>Bacteria</taxon>
        <taxon>Pseudomonadati</taxon>
        <taxon>Bacteroidota</taxon>
        <taxon>Bacteroidia</taxon>
        <taxon>Bacteroidales</taxon>
        <taxon>Bacteroidaceae</taxon>
        <taxon>Bacteroides</taxon>
    </lineage>
</organism>
<feature type="non-terminal residue" evidence="13">
    <location>
        <position position="1"/>
    </location>
</feature>
<dbReference type="PANTHER" id="PTHR30182">
    <property type="entry name" value="L-SERINE DEHYDRATASE"/>
    <property type="match status" value="1"/>
</dbReference>
<dbReference type="GO" id="GO:0003941">
    <property type="term" value="F:L-serine ammonia-lyase activity"/>
    <property type="evidence" value="ECO:0007669"/>
    <property type="project" value="UniProtKB-EC"/>
</dbReference>
<evidence type="ECO:0000259" key="12">
    <source>
        <dbReference type="Pfam" id="PF03313"/>
    </source>
</evidence>
<dbReference type="PANTHER" id="PTHR30182:SF1">
    <property type="entry name" value="L-SERINE DEHYDRATASE 1"/>
    <property type="match status" value="1"/>
</dbReference>
<sequence>LGMTCDPVCGLVQIPCIERNAYAAARALDANLYSAFTDGMHRVSFDKVVQVMKQTGHDLPSLYKETSEGGLAKDYKQM</sequence>
<feature type="domain" description="Serine dehydratase-like alpha subunit" evidence="12">
    <location>
        <begin position="1"/>
        <end position="72"/>
    </location>
</feature>
<accession>A0AB34BGA0</accession>
<comment type="caution">
    <text evidence="13">The sequence shown here is derived from an EMBL/GenBank/DDBJ whole genome shotgun (WGS) entry which is preliminary data.</text>
</comment>
<comment type="similarity">
    <text evidence="3">Belongs to the iron-sulfur dependent L-serine dehydratase family.</text>
</comment>
<comment type="cofactor">
    <cofactor evidence="1">
        <name>[4Fe-4S] cluster</name>
        <dbReference type="ChEBI" id="CHEBI:49883"/>
    </cofactor>
</comment>